<keyword evidence="3" id="KW-1185">Reference proteome</keyword>
<accession>A0A402CWI4</accession>
<dbReference type="RefSeq" id="WP_119321715.1">
    <property type="nucleotide sequence ID" value="NZ_AP025739.1"/>
</dbReference>
<dbReference type="Proteomes" id="UP000287394">
    <property type="component" value="Chromosome"/>
</dbReference>
<dbReference type="OrthoDB" id="160869at2"/>
<sequence length="191" mass="21820">MDLDELIISLFIISMFVLIDDELHIAKQRLYVSRLRLRRPKPKLADAEVLTMECVGEILGIDSDKHLLTYLAPIGATSFPRWRRPTERPLCVKRPNGKDHSGRQTFYGFRLHARITWPAFITEFFLAPANQSEQSITLPLVQSAPMDCPILGDRNYCIPEIKAKLAANQQYRLTPPARHAKRDPDTAQGKK</sequence>
<dbReference type="KEGG" id="ccot:CCAX7_62250"/>
<feature type="region of interest" description="Disordered" evidence="1">
    <location>
        <begin position="172"/>
        <end position="191"/>
    </location>
</feature>
<gene>
    <name evidence="2" type="ORF">CCAX7_62250</name>
</gene>
<evidence type="ECO:0000313" key="2">
    <source>
        <dbReference type="EMBL" id="BDI34174.1"/>
    </source>
</evidence>
<reference evidence="2 3" key="1">
    <citation type="journal article" date="2019" name="Int. J. Syst. Evol. Microbiol.">
        <title>Capsulimonas corticalis gen. nov., sp. nov., an aerobic capsulated bacterium, of a novel bacterial order, Capsulimonadales ord. nov., of the class Armatimonadia of the phylum Armatimonadetes.</title>
        <authorList>
            <person name="Li J."/>
            <person name="Kudo C."/>
            <person name="Tonouchi A."/>
        </authorList>
    </citation>
    <scope>NUCLEOTIDE SEQUENCE [LARGE SCALE GENOMIC DNA]</scope>
    <source>
        <strain evidence="2 3">AX-7</strain>
    </source>
</reference>
<proteinExistence type="predicted"/>
<evidence type="ECO:0000256" key="1">
    <source>
        <dbReference type="SAM" id="MobiDB-lite"/>
    </source>
</evidence>
<dbReference type="AlphaFoldDB" id="A0A402CWI4"/>
<organism evidence="2 3">
    <name type="scientific">Capsulimonas corticalis</name>
    <dbReference type="NCBI Taxonomy" id="2219043"/>
    <lineage>
        <taxon>Bacteria</taxon>
        <taxon>Bacillati</taxon>
        <taxon>Armatimonadota</taxon>
        <taxon>Armatimonadia</taxon>
        <taxon>Capsulimonadales</taxon>
        <taxon>Capsulimonadaceae</taxon>
        <taxon>Capsulimonas</taxon>
    </lineage>
</organism>
<evidence type="ECO:0000313" key="3">
    <source>
        <dbReference type="Proteomes" id="UP000287394"/>
    </source>
</evidence>
<name>A0A402CWI4_9BACT</name>
<protein>
    <submittedName>
        <fullName evidence="2">Uncharacterized protein</fullName>
    </submittedName>
</protein>
<dbReference type="EMBL" id="AP025739">
    <property type="protein sequence ID" value="BDI34174.1"/>
    <property type="molecule type" value="Genomic_DNA"/>
</dbReference>